<evidence type="ECO:0000259" key="4">
    <source>
        <dbReference type="PROSITE" id="PS50887"/>
    </source>
</evidence>
<evidence type="ECO:0000313" key="6">
    <source>
        <dbReference type="Proteomes" id="UP000264310"/>
    </source>
</evidence>
<dbReference type="PANTHER" id="PTHR45138">
    <property type="entry name" value="REGULATORY COMPONENTS OF SENSORY TRANSDUCTION SYSTEM"/>
    <property type="match status" value="1"/>
</dbReference>
<dbReference type="AlphaFoldDB" id="A0A371WZI0"/>
<dbReference type="GO" id="GO:0052621">
    <property type="term" value="F:diguanylate cyclase activity"/>
    <property type="evidence" value="ECO:0007669"/>
    <property type="project" value="UniProtKB-EC"/>
</dbReference>
<keyword evidence="3" id="KW-0812">Transmembrane</keyword>
<dbReference type="EC" id="2.7.7.65" evidence="1"/>
<dbReference type="InterPro" id="IPR029787">
    <property type="entry name" value="Nucleotide_cyclase"/>
</dbReference>
<comment type="caution">
    <text evidence="5">The sequence shown here is derived from an EMBL/GenBank/DDBJ whole genome shotgun (WGS) entry which is preliminary data.</text>
</comment>
<name>A0A371WZI0_9HYPH</name>
<dbReference type="PANTHER" id="PTHR45138:SF9">
    <property type="entry name" value="DIGUANYLATE CYCLASE DGCM-RELATED"/>
    <property type="match status" value="1"/>
</dbReference>
<evidence type="ECO:0000256" key="3">
    <source>
        <dbReference type="SAM" id="Phobius"/>
    </source>
</evidence>
<accession>A0A371WZI0</accession>
<dbReference type="PROSITE" id="PS50887">
    <property type="entry name" value="GGDEF"/>
    <property type="match status" value="1"/>
</dbReference>
<dbReference type="NCBIfam" id="TIGR00254">
    <property type="entry name" value="GGDEF"/>
    <property type="match status" value="1"/>
</dbReference>
<dbReference type="InterPro" id="IPR043128">
    <property type="entry name" value="Rev_trsase/Diguanyl_cyclase"/>
</dbReference>
<dbReference type="Pfam" id="PF00990">
    <property type="entry name" value="GGDEF"/>
    <property type="match status" value="1"/>
</dbReference>
<proteinExistence type="predicted"/>
<dbReference type="SMART" id="SM00267">
    <property type="entry name" value="GGDEF"/>
    <property type="match status" value="1"/>
</dbReference>
<dbReference type="SUPFAM" id="SSF55073">
    <property type="entry name" value="Nucleotide cyclase"/>
    <property type="match status" value="1"/>
</dbReference>
<keyword evidence="3" id="KW-0472">Membrane</keyword>
<feature type="transmembrane region" description="Helical" evidence="3">
    <location>
        <begin position="48"/>
        <end position="69"/>
    </location>
</feature>
<evidence type="ECO:0000313" key="5">
    <source>
        <dbReference type="EMBL" id="RFC62377.1"/>
    </source>
</evidence>
<keyword evidence="6" id="KW-1185">Reference proteome</keyword>
<evidence type="ECO:0000256" key="1">
    <source>
        <dbReference type="ARBA" id="ARBA00012528"/>
    </source>
</evidence>
<comment type="catalytic activity">
    <reaction evidence="2">
        <text>2 GTP = 3',3'-c-di-GMP + 2 diphosphate</text>
        <dbReference type="Rhea" id="RHEA:24898"/>
        <dbReference type="ChEBI" id="CHEBI:33019"/>
        <dbReference type="ChEBI" id="CHEBI:37565"/>
        <dbReference type="ChEBI" id="CHEBI:58805"/>
        <dbReference type="EC" id="2.7.7.65"/>
    </reaction>
</comment>
<protein>
    <recommendedName>
        <fullName evidence="1">diguanylate cyclase</fullName>
        <ecNumber evidence="1">2.7.7.65</ecNumber>
    </recommendedName>
</protein>
<dbReference type="GO" id="GO:1902201">
    <property type="term" value="P:negative regulation of bacterial-type flagellum-dependent cell motility"/>
    <property type="evidence" value="ECO:0007669"/>
    <property type="project" value="TreeGrafter"/>
</dbReference>
<organism evidence="5 6">
    <name type="scientific">Fulvimarina endophytica</name>
    <dbReference type="NCBI Taxonomy" id="2293836"/>
    <lineage>
        <taxon>Bacteria</taxon>
        <taxon>Pseudomonadati</taxon>
        <taxon>Pseudomonadota</taxon>
        <taxon>Alphaproteobacteria</taxon>
        <taxon>Hyphomicrobiales</taxon>
        <taxon>Aurantimonadaceae</taxon>
        <taxon>Fulvimarina</taxon>
    </lineage>
</organism>
<keyword evidence="3" id="KW-1133">Transmembrane helix</keyword>
<dbReference type="InterPro" id="IPR000160">
    <property type="entry name" value="GGDEF_dom"/>
</dbReference>
<dbReference type="CDD" id="cd01949">
    <property type="entry name" value="GGDEF"/>
    <property type="match status" value="1"/>
</dbReference>
<dbReference type="OrthoDB" id="9812260at2"/>
<dbReference type="Gene3D" id="3.30.70.270">
    <property type="match status" value="1"/>
</dbReference>
<feature type="transmembrane region" description="Helical" evidence="3">
    <location>
        <begin position="12"/>
        <end position="36"/>
    </location>
</feature>
<dbReference type="RefSeq" id="WP_116684317.1">
    <property type="nucleotide sequence ID" value="NZ_QURL01000007.1"/>
</dbReference>
<dbReference type="Proteomes" id="UP000264310">
    <property type="component" value="Unassembled WGS sequence"/>
</dbReference>
<dbReference type="FunFam" id="3.30.70.270:FF:000001">
    <property type="entry name" value="Diguanylate cyclase domain protein"/>
    <property type="match status" value="1"/>
</dbReference>
<dbReference type="EMBL" id="QURL01000007">
    <property type="protein sequence ID" value="RFC62377.1"/>
    <property type="molecule type" value="Genomic_DNA"/>
</dbReference>
<feature type="domain" description="GGDEF" evidence="4">
    <location>
        <begin position="130"/>
        <end position="259"/>
    </location>
</feature>
<sequence length="259" mass="28422">MTTLRSDLPGLLVVTTSLFAAAGIALLLVLGMPLLAGLDPVQQRVMEAVAGVTALSTFATTGIGLFWLFPQMRRQSKERGKLQSLTGDLERRSQDLETAALTDPLTGLNNRRFFDEAVRYYLDEFCKIGRPLGFMLLDLDHFKSINDTHGHDVGDEVLRAIATCLSDFTRPHDIVARLGGEEFAVIAPNMGRAEAEGFADRIREAIGKLAIRSGNVHLRVTVSIGIAISQRSDDVNSFYKRADVNLYNAKQSGRNRVCA</sequence>
<dbReference type="GO" id="GO:0005886">
    <property type="term" value="C:plasma membrane"/>
    <property type="evidence" value="ECO:0007669"/>
    <property type="project" value="TreeGrafter"/>
</dbReference>
<dbReference type="GO" id="GO:0043709">
    <property type="term" value="P:cell adhesion involved in single-species biofilm formation"/>
    <property type="evidence" value="ECO:0007669"/>
    <property type="project" value="TreeGrafter"/>
</dbReference>
<dbReference type="InterPro" id="IPR050469">
    <property type="entry name" value="Diguanylate_Cyclase"/>
</dbReference>
<reference evidence="5 6" key="1">
    <citation type="submission" date="2018-08" db="EMBL/GenBank/DDBJ databases">
        <title>Fulvimarina sp. 85, whole genome shotgun sequence.</title>
        <authorList>
            <person name="Tuo L."/>
        </authorList>
    </citation>
    <scope>NUCLEOTIDE SEQUENCE [LARGE SCALE GENOMIC DNA]</scope>
    <source>
        <strain evidence="5 6">85</strain>
    </source>
</reference>
<gene>
    <name evidence="5" type="ORF">DYI37_16235</name>
</gene>
<evidence type="ECO:0000256" key="2">
    <source>
        <dbReference type="ARBA" id="ARBA00034247"/>
    </source>
</evidence>